<evidence type="ECO:0000313" key="2">
    <source>
        <dbReference type="EMBL" id="TQF06131.1"/>
    </source>
</evidence>
<dbReference type="Proteomes" id="UP000319103">
    <property type="component" value="Unassembled WGS sequence"/>
</dbReference>
<comment type="caution">
    <text evidence="2">The sequence shown here is derived from an EMBL/GenBank/DDBJ whole genome shotgun (WGS) entry which is preliminary data.</text>
</comment>
<name>A0A540WAR4_9ACTN</name>
<dbReference type="InterPro" id="IPR051049">
    <property type="entry name" value="Dienelactone_hydrolase-like"/>
</dbReference>
<reference evidence="2 3" key="1">
    <citation type="submission" date="2019-06" db="EMBL/GenBank/DDBJ databases">
        <title>Description of Kitasatospora acidophila sp. nov. isolated from pine grove soil, and reclassification of Streptomyces novaecaesareae to Kitasatospora novaeceasareae comb. nov.</title>
        <authorList>
            <person name="Kim M.J."/>
        </authorList>
    </citation>
    <scope>NUCLEOTIDE SEQUENCE [LARGE SCALE GENOMIC DNA]</scope>
    <source>
        <strain evidence="2 3">MMS16-CNU292</strain>
    </source>
</reference>
<dbReference type="EMBL" id="VIGB01000003">
    <property type="protein sequence ID" value="TQF06131.1"/>
    <property type="molecule type" value="Genomic_DNA"/>
</dbReference>
<dbReference type="InterPro" id="IPR029058">
    <property type="entry name" value="AB_hydrolase_fold"/>
</dbReference>
<dbReference type="Pfam" id="PF01738">
    <property type="entry name" value="DLH"/>
    <property type="match status" value="1"/>
</dbReference>
<keyword evidence="2" id="KW-0378">Hydrolase</keyword>
<dbReference type="SUPFAM" id="SSF53474">
    <property type="entry name" value="alpha/beta-Hydrolases"/>
    <property type="match status" value="1"/>
</dbReference>
<keyword evidence="3" id="KW-1185">Reference proteome</keyword>
<dbReference type="PANTHER" id="PTHR46623:SF6">
    <property type="entry name" value="ALPHA_BETA-HYDROLASES SUPERFAMILY PROTEIN"/>
    <property type="match status" value="1"/>
</dbReference>
<dbReference type="PANTHER" id="PTHR46623">
    <property type="entry name" value="CARBOXYMETHYLENEBUTENOLIDASE-RELATED"/>
    <property type="match status" value="1"/>
</dbReference>
<dbReference type="Gene3D" id="3.40.50.1820">
    <property type="entry name" value="alpha/beta hydrolase"/>
    <property type="match status" value="1"/>
</dbReference>
<gene>
    <name evidence="2" type="ORF">E6W39_32820</name>
</gene>
<dbReference type="InterPro" id="IPR002925">
    <property type="entry name" value="Dienelactn_hydro"/>
</dbReference>
<sequence length="257" mass="27663">MSVITVRPIPTGELMTGQWQELNTPGGIEAYVQRPAGEPRGAVVVCSELYGVNEYVRGICAELAGLGYLAIAPDYYWRDARRTELGYSAEERDTGMVLMRALGRDQLVADAGEALAFARAEAGGHGVAFLGLSMGGHIAVRAATELRFELAAVFYPGWLLNSGMPLVGPVPPLETAERIAGNGVFVLGFCGDLDHILPPAEWQAAEQRLTEAKVAHELVTYPGARHGFACADRPADHDPASAEDAWQRVRRALAEHL</sequence>
<accession>A0A540WAR4</accession>
<organism evidence="2 3">
    <name type="scientific">Kitasatospora acidiphila</name>
    <dbReference type="NCBI Taxonomy" id="2567942"/>
    <lineage>
        <taxon>Bacteria</taxon>
        <taxon>Bacillati</taxon>
        <taxon>Actinomycetota</taxon>
        <taxon>Actinomycetes</taxon>
        <taxon>Kitasatosporales</taxon>
        <taxon>Streptomycetaceae</taxon>
        <taxon>Kitasatospora</taxon>
    </lineage>
</organism>
<evidence type="ECO:0000313" key="3">
    <source>
        <dbReference type="Proteomes" id="UP000319103"/>
    </source>
</evidence>
<protein>
    <submittedName>
        <fullName evidence="2">Dienelactone hydrolase family protein</fullName>
    </submittedName>
</protein>
<evidence type="ECO:0000259" key="1">
    <source>
        <dbReference type="Pfam" id="PF01738"/>
    </source>
</evidence>
<dbReference type="AlphaFoldDB" id="A0A540WAR4"/>
<dbReference type="GO" id="GO:0016787">
    <property type="term" value="F:hydrolase activity"/>
    <property type="evidence" value="ECO:0007669"/>
    <property type="project" value="UniProtKB-KW"/>
</dbReference>
<feature type="domain" description="Dienelactone hydrolase" evidence="1">
    <location>
        <begin position="28"/>
        <end position="256"/>
    </location>
</feature>
<proteinExistence type="predicted"/>
<dbReference type="OrthoDB" id="188362at2"/>